<feature type="compositionally biased region" description="Low complexity" evidence="4">
    <location>
        <begin position="160"/>
        <end position="175"/>
    </location>
</feature>
<feature type="compositionally biased region" description="Low complexity" evidence="4">
    <location>
        <begin position="254"/>
        <end position="265"/>
    </location>
</feature>
<dbReference type="PANTHER" id="PTHR45738:SF5">
    <property type="entry name" value="POLYPHOSPHOINOSITIDE PHOSPHATASE"/>
    <property type="match status" value="1"/>
</dbReference>
<sequence length="1448" mass="155260">MDSSSPSFEGLSSQEMDSPGPPSPLDPVLPRASWPPPFDGGVLMPDDLLARPLHSPAPDGFSQLPRPLPKLNLPSPGDGSTEEEEGSPNSAQAEGTLPPPPCNRNPYLLPLSPHLSSYTLYETRNFLYLVGTNATESVYRLLKIDRTVPPEPMAEDVLGSPPAGSTTARATATDRPTAEPVTPPPGASPVAAPHPSMSASPGAPDRAPGPGLRPAGQVRVRLGDTPSAPHSGSPGPAAAASRMAGPSQAPPRSGPSAGAAASGPAAQTVSELMFNDNEHEYSPREMKEVLAMLELGNRSQGGLKRVCTASGLLGFIRFLEGYYMLLVTKSTVVAQLGPHYIHQVVETKMFPVMRRDSIPSHPDETKYMNVFSALNLAGDFFFSYTYDLTKSLQRNITHGCQELAYDDMFLWNHYLWMNTFPTIRPNPWIVPAIRGFVAQHKFSVFGSAYSLTLIARRSRHYAGTRFMKRGVNLSGHVANEVESEQIVCQESHTAFVPGEPTRFSSFVQHRGSIPLFWSQSMSNSMAGVRPPITIDRTDPFHSVGAIHLNGMMKRYGAPVIVFNLVKRKVARELLLLNEFNAMLTQLNQFLPDPQKIQNYHLDMASSLKSQDENVIDELEVRSQEMVSTVGFFYSGRRCRTRVNRGLFTGQLAEVDFDSQRLVNGRPQAPPLEFDQSTPMLQCGVVRTNCVDCLDRTNAAQVLIAKNVLGRQLYVMGIISHPEIEFDCDLMIEMESMYLYHGNYIAYQYAGSGLVNTTKTYRKNSDWTSQSRDMMNSLQRYYSNSFSDVEKQAAINLFLGIFRPRAGEPSIWQLPTDYFLHNTNQQFAHIRSGFRSWATFIQPHMRKAPFPSPVPGAFDIPSGAKTRPRPGSRRHLTLVPASSCHPPVAFSPAALAALWACMQQHHLQIGHLTSFDEQFRLTQDEASQQEKFTLQRHHENILREVHPAFGCEVSGGAYAPYSGSTLGGALYGGVSTLFGPGYLFRNMGDSTPKTPSSPAPVGRLLASSSASTLKDPAPGPIPAPGGLGLSPGDGPASVATMSPLALLGPEVAAALAAALGIGTLADVSPFTVRTAPGAGATPSAQQIRDLGMLVSRLLEPCSACQGYLARRGGDPSPVSPVAPGLPSHRDSGANWLFPPSAGQDPGLGDVSLAPAGPAPEADAAEPPAGASFLCITCRKPMGLDLGDRPGSGGGRLDATPDPGFEQAFTRTRRRLAQSSLPATGDPAAEAGPELADLAQLHGPLEEHGFYQRLLQQSRLARPEYERYVAETSCPFVGDACEARAALAPGGPESELMVEGLPSPMTDMAPQLAAFYNYLVRRSTLLEPCLFPVDVALYRAHVQVGLQTPGVEAGSGAARGAGEHPPAGSPVRPASRAPGPGSAQASPRSPGPSAMAGAGAGAAGAPSGPDADFRLVSRHYDPPNLGISSAEKLRAIGQYIEHVTMSRFAA</sequence>
<keyword evidence="7" id="KW-1185">Reference proteome</keyword>
<dbReference type="InterPro" id="IPR002013">
    <property type="entry name" value="SAC_dom"/>
</dbReference>
<evidence type="ECO:0000259" key="5">
    <source>
        <dbReference type="PROSITE" id="PS50275"/>
    </source>
</evidence>
<dbReference type="GO" id="GO:0046856">
    <property type="term" value="P:phosphatidylinositol dephosphorylation"/>
    <property type="evidence" value="ECO:0007669"/>
    <property type="project" value="InterPro"/>
</dbReference>
<evidence type="ECO:0000256" key="1">
    <source>
        <dbReference type="ARBA" id="ARBA00004308"/>
    </source>
</evidence>
<feature type="region of interest" description="Disordered" evidence="4">
    <location>
        <begin position="1109"/>
        <end position="1164"/>
    </location>
</feature>
<gene>
    <name evidence="6" type="ORF">H696_01562</name>
</gene>
<evidence type="ECO:0000313" key="7">
    <source>
        <dbReference type="Proteomes" id="UP000030693"/>
    </source>
</evidence>
<dbReference type="EMBL" id="KB932202">
    <property type="protein sequence ID" value="KCV72160.1"/>
    <property type="molecule type" value="Genomic_DNA"/>
</dbReference>
<evidence type="ECO:0000256" key="3">
    <source>
        <dbReference type="ARBA" id="ARBA00023136"/>
    </source>
</evidence>
<dbReference type="GO" id="GO:0012505">
    <property type="term" value="C:endomembrane system"/>
    <property type="evidence" value="ECO:0007669"/>
    <property type="project" value="UniProtKB-SubCell"/>
</dbReference>
<evidence type="ECO:0000313" key="6">
    <source>
        <dbReference type="EMBL" id="KCV72160.1"/>
    </source>
</evidence>
<name>A0A058ZCM1_FONAL</name>
<comment type="subcellular location">
    <subcellularLocation>
        <location evidence="1">Endomembrane system</location>
    </subcellularLocation>
</comment>
<dbReference type="eggNOG" id="KOG1888">
    <property type="taxonomic scope" value="Eukaryota"/>
</dbReference>
<dbReference type="PROSITE" id="PS50275">
    <property type="entry name" value="SAC"/>
    <property type="match status" value="1"/>
</dbReference>
<evidence type="ECO:0000256" key="2">
    <source>
        <dbReference type="ARBA" id="ARBA00022801"/>
    </source>
</evidence>
<dbReference type="STRING" id="691883.A0A058ZCM1"/>
<feature type="region of interest" description="Disordered" evidence="4">
    <location>
        <begin position="1351"/>
        <end position="1415"/>
    </location>
</feature>
<feature type="region of interest" description="Disordered" evidence="4">
    <location>
        <begin position="1184"/>
        <end position="1203"/>
    </location>
</feature>
<dbReference type="Proteomes" id="UP000030693">
    <property type="component" value="Unassembled WGS sequence"/>
</dbReference>
<dbReference type="GO" id="GO:0043813">
    <property type="term" value="F:phosphatidylinositol-3,5-bisphosphate 5-phosphatase activity"/>
    <property type="evidence" value="ECO:0007669"/>
    <property type="project" value="InterPro"/>
</dbReference>
<keyword evidence="2" id="KW-0378">Hydrolase</keyword>
<keyword evidence="3" id="KW-0472">Membrane</keyword>
<feature type="compositionally biased region" description="Pro residues" evidence="4">
    <location>
        <begin position="19"/>
        <end position="38"/>
    </location>
</feature>
<dbReference type="GeneID" id="20526287"/>
<dbReference type="InterPro" id="IPR043573">
    <property type="entry name" value="Fig4-like"/>
</dbReference>
<feature type="region of interest" description="Disordered" evidence="4">
    <location>
        <begin position="1008"/>
        <end position="1033"/>
    </location>
</feature>
<feature type="compositionally biased region" description="Low complexity" evidence="4">
    <location>
        <begin position="1383"/>
        <end position="1408"/>
    </location>
</feature>
<feature type="compositionally biased region" description="Low complexity" evidence="4">
    <location>
        <begin position="226"/>
        <end position="247"/>
    </location>
</feature>
<feature type="compositionally biased region" description="Low complexity" evidence="4">
    <location>
        <begin position="1152"/>
        <end position="1164"/>
    </location>
</feature>
<reference evidence="6" key="1">
    <citation type="submission" date="2013-04" db="EMBL/GenBank/DDBJ databases">
        <title>The Genome Sequence of Fonticula alba ATCC 38817.</title>
        <authorList>
            <consortium name="The Broad Institute Genomics Platform"/>
            <person name="Russ C."/>
            <person name="Cuomo C."/>
            <person name="Burger G."/>
            <person name="Gray M.W."/>
            <person name="Holland P.W.H."/>
            <person name="King N."/>
            <person name="Lang F.B.F."/>
            <person name="Roger A.J."/>
            <person name="Ruiz-Trillo I."/>
            <person name="Brown M."/>
            <person name="Walker B."/>
            <person name="Young S."/>
            <person name="Zeng Q."/>
            <person name="Gargeya S."/>
            <person name="Fitzgerald M."/>
            <person name="Haas B."/>
            <person name="Abouelleil A."/>
            <person name="Allen A.W."/>
            <person name="Alvarado L."/>
            <person name="Arachchi H.M."/>
            <person name="Berlin A.M."/>
            <person name="Chapman S.B."/>
            <person name="Gainer-Dewar J."/>
            <person name="Goldberg J."/>
            <person name="Griggs A."/>
            <person name="Gujja S."/>
            <person name="Hansen M."/>
            <person name="Howarth C."/>
            <person name="Imamovic A."/>
            <person name="Ireland A."/>
            <person name="Larimer J."/>
            <person name="McCowan C."/>
            <person name="Murphy C."/>
            <person name="Pearson M."/>
            <person name="Poon T.W."/>
            <person name="Priest M."/>
            <person name="Roberts A."/>
            <person name="Saif S."/>
            <person name="Shea T."/>
            <person name="Sisk P."/>
            <person name="Sykes S."/>
            <person name="Wortman J."/>
            <person name="Nusbaum C."/>
            <person name="Birren B."/>
        </authorList>
    </citation>
    <scope>NUCLEOTIDE SEQUENCE [LARGE SCALE GENOMIC DNA]</scope>
    <source>
        <strain evidence="6">ATCC 38817</strain>
    </source>
</reference>
<feature type="region of interest" description="Disordered" evidence="4">
    <location>
        <begin position="1"/>
        <end position="105"/>
    </location>
</feature>
<proteinExistence type="predicted"/>
<evidence type="ECO:0000256" key="4">
    <source>
        <dbReference type="SAM" id="MobiDB-lite"/>
    </source>
</evidence>
<feature type="compositionally biased region" description="Polar residues" evidence="4">
    <location>
        <begin position="1"/>
        <end position="16"/>
    </location>
</feature>
<dbReference type="Pfam" id="PF02383">
    <property type="entry name" value="Syja_N"/>
    <property type="match status" value="1"/>
</dbReference>
<dbReference type="OrthoDB" id="405996at2759"/>
<feature type="domain" description="SAC" evidence="5">
    <location>
        <begin position="371"/>
        <end position="750"/>
    </location>
</feature>
<organism evidence="6">
    <name type="scientific">Fonticula alba</name>
    <name type="common">Slime mold</name>
    <dbReference type="NCBI Taxonomy" id="691883"/>
    <lineage>
        <taxon>Eukaryota</taxon>
        <taxon>Rotosphaerida</taxon>
        <taxon>Fonticulaceae</taxon>
        <taxon>Fonticula</taxon>
    </lineage>
</organism>
<accession>A0A058ZCM1</accession>
<dbReference type="RefSeq" id="XP_009493738.1">
    <property type="nucleotide sequence ID" value="XM_009495463.1"/>
</dbReference>
<dbReference type="PANTHER" id="PTHR45738">
    <property type="entry name" value="POLYPHOSPHOINOSITIDE PHOSPHATASE"/>
    <property type="match status" value="1"/>
</dbReference>
<protein>
    <recommendedName>
        <fullName evidence="5">SAC domain-containing protein</fullName>
    </recommendedName>
</protein>
<feature type="region of interest" description="Disordered" evidence="4">
    <location>
        <begin position="151"/>
        <end position="265"/>
    </location>
</feature>